<accession>A0AAW8B268</accession>
<dbReference type="Gene3D" id="1.20.120.1630">
    <property type="match status" value="1"/>
</dbReference>
<dbReference type="GO" id="GO:0032259">
    <property type="term" value="P:methylation"/>
    <property type="evidence" value="ECO:0007669"/>
    <property type="project" value="UniProtKB-KW"/>
</dbReference>
<keyword evidence="7" id="KW-1185">Reference proteome</keyword>
<keyword evidence="3 5" id="KW-1133">Transmembrane helix</keyword>
<evidence type="ECO:0000313" key="7">
    <source>
        <dbReference type="Proteomes" id="UP001178354"/>
    </source>
</evidence>
<feature type="transmembrane region" description="Helical" evidence="5">
    <location>
        <begin position="87"/>
        <end position="106"/>
    </location>
</feature>
<keyword evidence="6" id="KW-0808">Transferase</keyword>
<dbReference type="InterPro" id="IPR007318">
    <property type="entry name" value="Phopholipid_MeTrfase"/>
</dbReference>
<comment type="subcellular location">
    <subcellularLocation>
        <location evidence="1">Endomembrane system</location>
        <topology evidence="1">Multi-pass membrane protein</topology>
    </subcellularLocation>
</comment>
<keyword evidence="6" id="KW-0489">Methyltransferase</keyword>
<dbReference type="GO" id="GO:0004671">
    <property type="term" value="F:protein C-terminal S-isoprenylcysteine carboxyl O-methyltransferase activity"/>
    <property type="evidence" value="ECO:0007669"/>
    <property type="project" value="UniProtKB-EC"/>
</dbReference>
<dbReference type="EC" id="2.1.1.100" evidence="6"/>
<feature type="transmembrane region" description="Helical" evidence="5">
    <location>
        <begin position="12"/>
        <end position="29"/>
    </location>
</feature>
<dbReference type="AlphaFoldDB" id="A0AAW8B268"/>
<dbReference type="PANTHER" id="PTHR12714:SF24">
    <property type="entry name" value="SLR1182 PROTEIN"/>
    <property type="match status" value="1"/>
</dbReference>
<reference evidence="6" key="1">
    <citation type="journal article" date="2010" name="Int. J. Syst. Evol. Microbiol.">
        <title>Porticoccus litoralis gen. nov., sp. nov., a gammaproteobacterium isolated from the Yellow Sea.</title>
        <authorList>
            <person name="Oh H.M."/>
            <person name="Kim H."/>
            <person name="Kim K.M."/>
            <person name="Min G.S."/>
            <person name="Cho J.C."/>
        </authorList>
    </citation>
    <scope>NUCLEOTIDE SEQUENCE</scope>
    <source>
        <strain evidence="6">DSM 25064</strain>
    </source>
</reference>
<evidence type="ECO:0000256" key="4">
    <source>
        <dbReference type="ARBA" id="ARBA00023136"/>
    </source>
</evidence>
<name>A0AAW8B268_9GAMM</name>
<evidence type="ECO:0000313" key="6">
    <source>
        <dbReference type="EMBL" id="MDP1520716.1"/>
    </source>
</evidence>
<reference evidence="6" key="2">
    <citation type="submission" date="2023-08" db="EMBL/GenBank/DDBJ databases">
        <authorList>
            <person name="Luo J."/>
        </authorList>
    </citation>
    <scope>NUCLEOTIDE SEQUENCE</scope>
    <source>
        <strain evidence="6">DSM 25064</strain>
    </source>
</reference>
<gene>
    <name evidence="6" type="ORF">Q8A57_07045</name>
</gene>
<feature type="transmembrane region" description="Helical" evidence="5">
    <location>
        <begin position="112"/>
        <end position="132"/>
    </location>
</feature>
<dbReference type="Pfam" id="PF04191">
    <property type="entry name" value="PEMT"/>
    <property type="match status" value="1"/>
</dbReference>
<dbReference type="EMBL" id="JAUUUU010000003">
    <property type="protein sequence ID" value="MDP1520716.1"/>
    <property type="molecule type" value="Genomic_DNA"/>
</dbReference>
<dbReference type="RefSeq" id="WP_305170290.1">
    <property type="nucleotide sequence ID" value="NZ_JAUUUU010000003.1"/>
</dbReference>
<evidence type="ECO:0000256" key="1">
    <source>
        <dbReference type="ARBA" id="ARBA00004127"/>
    </source>
</evidence>
<evidence type="ECO:0000256" key="3">
    <source>
        <dbReference type="ARBA" id="ARBA00022989"/>
    </source>
</evidence>
<dbReference type="GO" id="GO:0012505">
    <property type="term" value="C:endomembrane system"/>
    <property type="evidence" value="ECO:0007669"/>
    <property type="project" value="UniProtKB-SubCell"/>
</dbReference>
<dbReference type="EC" id="2.1.1.334" evidence="6"/>
<feature type="transmembrane region" description="Helical" evidence="5">
    <location>
        <begin position="41"/>
        <end position="66"/>
    </location>
</feature>
<keyword evidence="2 5" id="KW-0812">Transmembrane</keyword>
<proteinExistence type="predicted"/>
<evidence type="ECO:0000256" key="5">
    <source>
        <dbReference type="SAM" id="Phobius"/>
    </source>
</evidence>
<dbReference type="PANTHER" id="PTHR12714">
    <property type="entry name" value="PROTEIN-S ISOPRENYLCYSTEINE O-METHYLTRANSFERASE"/>
    <property type="match status" value="1"/>
</dbReference>
<evidence type="ECO:0000256" key="2">
    <source>
        <dbReference type="ARBA" id="ARBA00022692"/>
    </source>
</evidence>
<sequence length="157" mass="17618">MEKALNNLGLKIPPLAQWLLIGVLMWLLARGFGADTSYSAFWSLLVILVLVAGVAVVALSVLTLYLAKTTIDPRYPHKTVRLITQGIYGYSRNPVYLGLLVMLLAWNLYLDSLYATPGLPLFVATITLLQIIPEERILTRQFGDSYQSYCGTVRRWL</sequence>
<comment type="caution">
    <text evidence="6">The sequence shown here is derived from an EMBL/GenBank/DDBJ whole genome shotgun (WGS) entry which is preliminary data.</text>
</comment>
<keyword evidence="4 5" id="KW-0472">Membrane</keyword>
<dbReference type="Proteomes" id="UP001178354">
    <property type="component" value="Unassembled WGS sequence"/>
</dbReference>
<organism evidence="6 7">
    <name type="scientific">Porticoccus litoralis</name>
    <dbReference type="NCBI Taxonomy" id="434086"/>
    <lineage>
        <taxon>Bacteria</taxon>
        <taxon>Pseudomonadati</taxon>
        <taxon>Pseudomonadota</taxon>
        <taxon>Gammaproteobacteria</taxon>
        <taxon>Cellvibrionales</taxon>
        <taxon>Porticoccaceae</taxon>
        <taxon>Porticoccus</taxon>
    </lineage>
</organism>
<protein>
    <submittedName>
        <fullName evidence="6">Isoprenylcysteine carboxylmethyltransferase family protein</fullName>
        <ecNumber evidence="6">2.1.1.100</ecNumber>
        <ecNumber evidence="6">2.1.1.334</ecNumber>
    </submittedName>
</protein>